<protein>
    <submittedName>
        <fullName evidence="3">DUF4179 domain-containing protein</fullName>
    </submittedName>
</protein>
<dbReference type="EMBL" id="JANKAS010000016">
    <property type="protein sequence ID" value="MCR1899942.1"/>
    <property type="molecule type" value="Genomic_DNA"/>
</dbReference>
<dbReference type="Gene3D" id="2.60.40.1630">
    <property type="entry name" value="bacillus anthracis domain"/>
    <property type="match status" value="1"/>
</dbReference>
<dbReference type="Pfam" id="PF13786">
    <property type="entry name" value="DUF4179"/>
    <property type="match status" value="1"/>
</dbReference>
<organism evidence="3 4">
    <name type="scientific">Irregularibacter muris</name>
    <dbReference type="NCBI Taxonomy" id="1796619"/>
    <lineage>
        <taxon>Bacteria</taxon>
        <taxon>Bacillati</taxon>
        <taxon>Bacillota</taxon>
        <taxon>Clostridia</taxon>
        <taxon>Eubacteriales</taxon>
        <taxon>Eubacteriaceae</taxon>
        <taxon>Irregularibacter</taxon>
    </lineage>
</organism>
<feature type="domain" description="DUF4179" evidence="2">
    <location>
        <begin position="39"/>
        <end position="125"/>
    </location>
</feature>
<keyword evidence="1" id="KW-0812">Transmembrane</keyword>
<dbReference type="RefSeq" id="WP_257532772.1">
    <property type="nucleotide sequence ID" value="NZ_JANKAS010000016.1"/>
</dbReference>
<dbReference type="Proteomes" id="UP001205748">
    <property type="component" value="Unassembled WGS sequence"/>
</dbReference>
<dbReference type="InterPro" id="IPR025436">
    <property type="entry name" value="DUF4179"/>
</dbReference>
<sequence length="431" mass="49945">MKEIEDLLREKKEELEALEMPEDMEERLSQILDKEKRKRFPRQRIAIVACLIITILFSYNYEVLADYGKKILGYDTVMSQTLQDLNELGKGQEIGKKVTFKNEVELTLDGIMVDDNQLLVFYRIRDPRAKDGDTSFSMIPTIRGLFKEYTPSSGQGEFKEDQHELIMVHSFEPLDFYEQNLKFQGNFESNGQFEEFSIPFSLDRRKAMGHSIKQKINKKINLDNQEVYLKNIIATETQTLVKGSLGSPLDLFREQLLGEQVRPEINFNLIADGKIMEPLGSGLSTSMKGIEVEHRFDALPKNLKELKLQIKNLRVDKKIDEIVEIKRGEKKKIEIEGQKIEILHIENSIEGRTEVTIESQEDVLLPGIELIIDGQATQLEMTHSEEYRKTNQAIVKKRILSFKGTGEELQLKLKHIHYEKEFNEIIDIPIR</sequence>
<dbReference type="AlphaFoldDB" id="A0AAE3L0H6"/>
<evidence type="ECO:0000313" key="3">
    <source>
        <dbReference type="EMBL" id="MCR1899942.1"/>
    </source>
</evidence>
<name>A0AAE3L0H6_9FIRM</name>
<reference evidence="3" key="1">
    <citation type="submission" date="2022-07" db="EMBL/GenBank/DDBJ databases">
        <title>Enhanced cultured diversity of the mouse gut microbiota enables custom-made synthetic communities.</title>
        <authorList>
            <person name="Afrizal A."/>
        </authorList>
    </citation>
    <scope>NUCLEOTIDE SEQUENCE</scope>
    <source>
        <strain evidence="3">DSM 28593</strain>
    </source>
</reference>
<accession>A0AAE3L0H6</accession>
<keyword evidence="1" id="KW-0472">Membrane</keyword>
<keyword evidence="4" id="KW-1185">Reference proteome</keyword>
<comment type="caution">
    <text evidence="3">The sequence shown here is derived from an EMBL/GenBank/DDBJ whole genome shotgun (WGS) entry which is preliminary data.</text>
</comment>
<gene>
    <name evidence="3" type="ORF">NSA47_13275</name>
</gene>
<evidence type="ECO:0000259" key="2">
    <source>
        <dbReference type="Pfam" id="PF13786"/>
    </source>
</evidence>
<evidence type="ECO:0000256" key="1">
    <source>
        <dbReference type="SAM" id="Phobius"/>
    </source>
</evidence>
<evidence type="ECO:0000313" key="4">
    <source>
        <dbReference type="Proteomes" id="UP001205748"/>
    </source>
</evidence>
<keyword evidence="1" id="KW-1133">Transmembrane helix</keyword>
<proteinExistence type="predicted"/>
<feature type="transmembrane region" description="Helical" evidence="1">
    <location>
        <begin position="44"/>
        <end position="61"/>
    </location>
</feature>